<keyword evidence="10" id="KW-0206">Cytoskeleton</keyword>
<dbReference type="PROSITE" id="PS50067">
    <property type="entry name" value="KINESIN_MOTOR_2"/>
    <property type="match status" value="1"/>
</dbReference>
<dbReference type="GO" id="GO:0005524">
    <property type="term" value="F:ATP binding"/>
    <property type="evidence" value="ECO:0007669"/>
    <property type="project" value="UniProtKB-UniRule"/>
</dbReference>
<evidence type="ECO:0000256" key="11">
    <source>
        <dbReference type="ARBA" id="ARBA00023306"/>
    </source>
</evidence>
<dbReference type="Pfam" id="PF00225">
    <property type="entry name" value="Kinesin"/>
    <property type="match status" value="1"/>
</dbReference>
<keyword evidence="4" id="KW-0493">Microtubule</keyword>
<evidence type="ECO:0000256" key="4">
    <source>
        <dbReference type="ARBA" id="ARBA00022701"/>
    </source>
</evidence>
<keyword evidence="2" id="KW-0963">Cytoplasm</keyword>
<feature type="compositionally biased region" description="Basic and acidic residues" evidence="15">
    <location>
        <begin position="1031"/>
        <end position="1040"/>
    </location>
</feature>
<keyword evidence="18" id="KW-1185">Reference proteome</keyword>
<feature type="region of interest" description="Disordered" evidence="15">
    <location>
        <begin position="1025"/>
        <end position="1057"/>
    </location>
</feature>
<evidence type="ECO:0000256" key="2">
    <source>
        <dbReference type="ARBA" id="ARBA00022490"/>
    </source>
</evidence>
<dbReference type="GO" id="GO:0007018">
    <property type="term" value="P:microtubule-based movement"/>
    <property type="evidence" value="ECO:0007669"/>
    <property type="project" value="InterPro"/>
</dbReference>
<keyword evidence="6" id="KW-0498">Mitosis</keyword>
<reference evidence="17 18" key="1">
    <citation type="submission" date="2016-03" db="EMBL/GenBank/DDBJ databases">
        <title>Comparative genomics of the ectomycorrhizal sister species Rhizopogon vinicolor and Rhizopogon vesiculosus (Basidiomycota: Boletales) reveals a divergence of the mating type B locus.</title>
        <authorList>
            <person name="Mujic A.B."/>
            <person name="Kuo A."/>
            <person name="Tritt A."/>
            <person name="Lipzen A."/>
            <person name="Chen C."/>
            <person name="Johnson J."/>
            <person name="Sharma A."/>
            <person name="Barry K."/>
            <person name="Grigoriev I.V."/>
            <person name="Spatafora J.W."/>
        </authorList>
    </citation>
    <scope>NUCLEOTIDE SEQUENCE [LARGE SCALE GENOMIC DNA]</scope>
    <source>
        <strain evidence="17 18">AM-OR11-056</strain>
    </source>
</reference>
<dbReference type="AlphaFoldDB" id="A0A1J8PJZ9"/>
<feature type="binding site" evidence="13">
    <location>
        <begin position="158"/>
        <end position="165"/>
    </location>
    <ligand>
        <name>ATP</name>
        <dbReference type="ChEBI" id="CHEBI:30616"/>
    </ligand>
</feature>
<dbReference type="EMBL" id="LVVM01006418">
    <property type="protein sequence ID" value="OJA08139.1"/>
    <property type="molecule type" value="Genomic_DNA"/>
</dbReference>
<dbReference type="SUPFAM" id="SSF52540">
    <property type="entry name" value="P-loop containing nucleoside triphosphate hydrolases"/>
    <property type="match status" value="1"/>
</dbReference>
<dbReference type="Gene3D" id="3.40.850.10">
    <property type="entry name" value="Kinesin motor domain"/>
    <property type="match status" value="1"/>
</dbReference>
<dbReference type="Proteomes" id="UP000183567">
    <property type="component" value="Unassembled WGS sequence"/>
</dbReference>
<evidence type="ECO:0000256" key="6">
    <source>
        <dbReference type="ARBA" id="ARBA00022776"/>
    </source>
</evidence>
<evidence type="ECO:0000256" key="10">
    <source>
        <dbReference type="ARBA" id="ARBA00023212"/>
    </source>
</evidence>
<dbReference type="InterPro" id="IPR027417">
    <property type="entry name" value="P-loop_NTPase"/>
</dbReference>
<feature type="compositionally biased region" description="Polar residues" evidence="15">
    <location>
        <begin position="49"/>
        <end position="58"/>
    </location>
</feature>
<keyword evidence="7 13" id="KW-0067">ATP-binding</keyword>
<dbReference type="PANTHER" id="PTHR47970">
    <property type="entry name" value="KINESIN-LIKE PROTEIN KIF11"/>
    <property type="match status" value="1"/>
</dbReference>
<dbReference type="OrthoDB" id="3176171at2759"/>
<evidence type="ECO:0000256" key="3">
    <source>
        <dbReference type="ARBA" id="ARBA00022618"/>
    </source>
</evidence>
<feature type="region of interest" description="Disordered" evidence="15">
    <location>
        <begin position="1067"/>
        <end position="1086"/>
    </location>
</feature>
<keyword evidence="9 13" id="KW-0505">Motor protein</keyword>
<evidence type="ECO:0000256" key="13">
    <source>
        <dbReference type="PROSITE-ProRule" id="PRU00283"/>
    </source>
</evidence>
<evidence type="ECO:0000256" key="7">
    <source>
        <dbReference type="ARBA" id="ARBA00022840"/>
    </source>
</evidence>
<keyword evidence="8 14" id="KW-0175">Coiled coil</keyword>
<dbReference type="FunFam" id="3.40.850.10:FF:000051">
    <property type="entry name" value="Kinesin-like protein bimC"/>
    <property type="match status" value="1"/>
</dbReference>
<name>A0A1J8PJZ9_9AGAM</name>
<dbReference type="GO" id="GO:0000073">
    <property type="term" value="P:initial mitotic spindle pole body separation"/>
    <property type="evidence" value="ECO:0007669"/>
    <property type="project" value="UniProtKB-ARBA"/>
</dbReference>
<evidence type="ECO:0000256" key="5">
    <source>
        <dbReference type="ARBA" id="ARBA00022741"/>
    </source>
</evidence>
<dbReference type="GO" id="GO:0008574">
    <property type="term" value="F:plus-end-directed microtubule motor activity"/>
    <property type="evidence" value="ECO:0007669"/>
    <property type="project" value="TreeGrafter"/>
</dbReference>
<evidence type="ECO:0000256" key="8">
    <source>
        <dbReference type="ARBA" id="ARBA00023054"/>
    </source>
</evidence>
<evidence type="ECO:0000259" key="16">
    <source>
        <dbReference type="PROSITE" id="PS50067"/>
    </source>
</evidence>
<dbReference type="CDD" id="cd01364">
    <property type="entry name" value="KISc_BimC_Eg5"/>
    <property type="match status" value="1"/>
</dbReference>
<organism evidence="17 18">
    <name type="scientific">Rhizopogon vesiculosus</name>
    <dbReference type="NCBI Taxonomy" id="180088"/>
    <lineage>
        <taxon>Eukaryota</taxon>
        <taxon>Fungi</taxon>
        <taxon>Dikarya</taxon>
        <taxon>Basidiomycota</taxon>
        <taxon>Agaricomycotina</taxon>
        <taxon>Agaricomycetes</taxon>
        <taxon>Agaricomycetidae</taxon>
        <taxon>Boletales</taxon>
        <taxon>Suillineae</taxon>
        <taxon>Rhizopogonaceae</taxon>
        <taxon>Rhizopogon</taxon>
    </lineage>
</organism>
<dbReference type="STRING" id="180088.A0A1J8PJZ9"/>
<dbReference type="GO" id="GO:0008017">
    <property type="term" value="F:microtubule binding"/>
    <property type="evidence" value="ECO:0007669"/>
    <property type="project" value="InterPro"/>
</dbReference>
<dbReference type="InterPro" id="IPR001752">
    <property type="entry name" value="Kinesin_motor_dom"/>
</dbReference>
<comment type="similarity">
    <text evidence="12">Belongs to the TRAFAC class myosin-kinesin ATPase superfamily. Kinesin family. KIN-5/BimC subfamily.</text>
</comment>
<feature type="region of interest" description="Disordered" evidence="15">
    <location>
        <begin position="1122"/>
        <end position="1145"/>
    </location>
</feature>
<dbReference type="InterPro" id="IPR019821">
    <property type="entry name" value="Kinesin_motor_CS"/>
</dbReference>
<dbReference type="InterPro" id="IPR047149">
    <property type="entry name" value="KIF11-like"/>
</dbReference>
<dbReference type="PROSITE" id="PS00411">
    <property type="entry name" value="KINESIN_MOTOR_1"/>
    <property type="match status" value="1"/>
</dbReference>
<proteinExistence type="inferred from homology"/>
<dbReference type="GO" id="GO:0072686">
    <property type="term" value="C:mitotic spindle"/>
    <property type="evidence" value="ECO:0007669"/>
    <property type="project" value="TreeGrafter"/>
</dbReference>
<dbReference type="InterPro" id="IPR047241">
    <property type="entry name" value="KIF11-like_kin_motor_dom"/>
</dbReference>
<feature type="coiled-coil region" evidence="14">
    <location>
        <begin position="424"/>
        <end position="488"/>
    </location>
</feature>
<evidence type="ECO:0000256" key="12">
    <source>
        <dbReference type="ARBA" id="ARBA00034704"/>
    </source>
</evidence>
<keyword evidence="3" id="KW-0132">Cell division</keyword>
<evidence type="ECO:0000313" key="18">
    <source>
        <dbReference type="Proteomes" id="UP000183567"/>
    </source>
</evidence>
<comment type="caution">
    <text evidence="17">The sequence shown here is derived from an EMBL/GenBank/DDBJ whole genome shotgun (WGS) entry which is preliminary data.</text>
</comment>
<evidence type="ECO:0000256" key="14">
    <source>
        <dbReference type="SAM" id="Coils"/>
    </source>
</evidence>
<accession>A0A1J8PJZ9</accession>
<comment type="subcellular location">
    <subcellularLocation>
        <location evidence="1">Cytoplasm</location>
        <location evidence="1">Cytoskeleton</location>
    </subcellularLocation>
</comment>
<evidence type="ECO:0000256" key="1">
    <source>
        <dbReference type="ARBA" id="ARBA00004245"/>
    </source>
</evidence>
<evidence type="ECO:0000256" key="15">
    <source>
        <dbReference type="SAM" id="MobiDB-lite"/>
    </source>
</evidence>
<dbReference type="GO" id="GO:0051301">
    <property type="term" value="P:cell division"/>
    <property type="evidence" value="ECO:0007669"/>
    <property type="project" value="UniProtKB-KW"/>
</dbReference>
<feature type="region of interest" description="Disordered" evidence="15">
    <location>
        <begin position="1"/>
        <end position="63"/>
    </location>
</feature>
<dbReference type="GO" id="GO:0005634">
    <property type="term" value="C:nucleus"/>
    <property type="evidence" value="ECO:0007669"/>
    <property type="project" value="TreeGrafter"/>
</dbReference>
<gene>
    <name evidence="17" type="ORF">AZE42_04154</name>
</gene>
<keyword evidence="11" id="KW-0131">Cell cycle</keyword>
<dbReference type="GO" id="GO:0005876">
    <property type="term" value="C:spindle microtubule"/>
    <property type="evidence" value="ECO:0007669"/>
    <property type="project" value="TreeGrafter"/>
</dbReference>
<sequence length="1145" mass="126011">MATRRIPTRSRAPALNTRPQSSIAKAKSAVPTILSPTTEEHPEHAIASSMKSTRSNAQDDSETHIQVVVRCRRRSDREMQENSPIIVSSNGAKSQEVTIETSTPVSSLGIITLPPTRTYPFDLVFGPEADQAMIYHDVVSPMLDEVLMGYNCTLFAYGQTGTGKTYTMQGDLTPTPMGNPSSQAGMIPRVLFRLFHQLETSATDYSVKISFVELYNEELRDLLTSELSAPAGSTQPMGKGGPVDNQAGLKIFDDASKKGVFIQGLEEIPVKDATDALALLTKGSHRRQIASTKFNDHSSRSHSVFSITIHIKETSTMGDDLLKVGKFNLVDLAGSENIGRSGAENKRAREAGMINQSLLTLGRVINALVEHSLGGRTKTCIIATISPARSNMEETLSTLDYAIRAKSIRNKPEINQRMTRNSLLKEYVAEIERLKADVLAAREKNGIFFSEETWNQLTTEQELKQTEMEEAKKQVEIVESQLRSVREEFEQSIALLMKTDGELKVTKEKLKETAGELEIKDGQLKVVKGALEDEIVVRQAYQVNEGKLDGVALGLKQVAAECIDDIGALFEKIQRKTKTFTLNVKVVSSHGRSISSEVQSLATKLEEFMKTAGHSTQTLRAEAKQFQTKELEVLTNHSERIDQQLQRIQDSLRIINTKDDVSTEALAAMQNAVRESQETMKSSFGSWSNSLRTTCQMMCKDLCATNESNFTSLENAVKAMGTLVDSVASQAIDFVKAEGESALQAKSLVDDMSRAEIAHLQAQNALLVQIVEAEKVKSARANDELVEHISGLLGDLVASRDRELREAFGAVAKANTKHEEEFSKFGQRHERMMSDVAARGSETTTSMERRGTEGKRTRDGALKIVGSVQVAFKDGLSVMHNSMTTATTTYTGELQRQSQTLQTSFGGGLDRHNRAKRARIESTNGLVTDAQTELRHLQRDIASSSRNVEGFSGRVVSEASTTSTSLADTIEKHSNNTSSRLASLHQTTRSLLDQGTREDIPTGMTPRKRVWEYVDQWELTKSRDAILQSRRRGEPTRRASDPLPQHPQSPAESLLEEMEVETPSFLNATECPDEPQTPVPSSPPTVLFSSLTSSTATLTEVPIAPPVVPSILKKPATLKSGLPTMGALVDRPPNTLRPRGSRRIR</sequence>
<protein>
    <recommendedName>
        <fullName evidence="16">Kinesin motor domain-containing protein</fullName>
    </recommendedName>
</protein>
<dbReference type="PANTHER" id="PTHR47970:SF12">
    <property type="entry name" value="KINESIN FAMILY MEMBER 11"/>
    <property type="match status" value="1"/>
</dbReference>
<dbReference type="SMART" id="SM00129">
    <property type="entry name" value="KISc"/>
    <property type="match status" value="1"/>
</dbReference>
<dbReference type="PRINTS" id="PR00380">
    <property type="entry name" value="KINESINHEAVY"/>
</dbReference>
<evidence type="ECO:0000313" key="17">
    <source>
        <dbReference type="EMBL" id="OJA08139.1"/>
    </source>
</evidence>
<feature type="domain" description="Kinesin motor" evidence="16">
    <location>
        <begin position="64"/>
        <end position="408"/>
    </location>
</feature>
<dbReference type="InterPro" id="IPR036961">
    <property type="entry name" value="Kinesin_motor_dom_sf"/>
</dbReference>
<keyword evidence="5 13" id="KW-0547">Nucleotide-binding</keyword>
<evidence type="ECO:0000256" key="9">
    <source>
        <dbReference type="ARBA" id="ARBA00023175"/>
    </source>
</evidence>